<dbReference type="Proteomes" id="UP000694843">
    <property type="component" value="Unplaced"/>
</dbReference>
<dbReference type="AlphaFoldDB" id="A0A8B7P2A2"/>
<feature type="region of interest" description="Disordered" evidence="1">
    <location>
        <begin position="130"/>
        <end position="180"/>
    </location>
</feature>
<sequence length="709" mass="79227">MESAITIIVLLMILVLNAQESGTENLVSGIRTAQVSPINHERGLGHPKPPIRMPPPSRESSLPTAIRPHFNGIYNSESWRNANRNTATHERPRVVIDQPPAPVHPGLSTPNPNRIADLPEGNPVVEKALPEINGSSNNTDAKVDDGSSSPDRGFGIEAISGTSANTDNDGHDHDHDHDHMDKVSPDLGTNIVPLQPRDMHKHDAPDSHAWATADNDMSNNRTDKSINDHDLCEYCLCNKNRAHVSCKRGNTFRTITNLNLTRHLIPPSAVTIEVKDFDTVIIMPETFSNQDSVLQHIIFENIARVELYEKSLHFSPHSRENMRVLISLVNCNIPVVPSSTLTQLEVDSDHSREEHNLALEKTRFITLRMLGGSIGEMESRAFNRARLLFFNFTDVSINSMSPKSIDVDVYEDLIIQHCNLPHLPANAVCLHASKSVVFSRNVIQELDSYAWAIEAGGQVLFEYNTVKKIRGSAFLKIKPMKDSRSSNIVFLNNTVHSGDANALVISDLYPQHERKVLNNRFHIICECNISIHFERMLDINPNDSYSRVLNEAVLADSLCLPFEGSHWYVKIGSFLKNECSPMPVLLIIASTVVIAIILTSVTVAVICAKKAKKAQEEISYLGETSSRSFSTINTHAAPTPLDSKYVYYDSQGKPSWIMAVPELKTYQETEVHVTYEESQPIASSTRNSCQEYMLEMQRRNLTRQSCPFN</sequence>
<evidence type="ECO:0000256" key="2">
    <source>
        <dbReference type="SAM" id="Phobius"/>
    </source>
</evidence>
<reference evidence="6" key="1">
    <citation type="submission" date="2025-08" db="UniProtKB">
        <authorList>
            <consortium name="RefSeq"/>
        </authorList>
    </citation>
    <scope>IDENTIFICATION</scope>
    <source>
        <tissue evidence="6">Whole organism</tissue>
    </source>
</reference>
<feature type="compositionally biased region" description="Basic and acidic residues" evidence="1">
    <location>
        <begin position="168"/>
        <end position="180"/>
    </location>
</feature>
<feature type="domain" description="Right handed beta helix" evidence="4">
    <location>
        <begin position="390"/>
        <end position="532"/>
    </location>
</feature>
<evidence type="ECO:0000313" key="5">
    <source>
        <dbReference type="Proteomes" id="UP000694843"/>
    </source>
</evidence>
<dbReference type="RefSeq" id="XP_018020239.1">
    <property type="nucleotide sequence ID" value="XM_018164750.2"/>
</dbReference>
<feature type="transmembrane region" description="Helical" evidence="2">
    <location>
        <begin position="584"/>
        <end position="608"/>
    </location>
</feature>
<dbReference type="OrthoDB" id="6345660at2759"/>
<evidence type="ECO:0000256" key="3">
    <source>
        <dbReference type="SAM" id="SignalP"/>
    </source>
</evidence>
<evidence type="ECO:0000256" key="1">
    <source>
        <dbReference type="SAM" id="MobiDB-lite"/>
    </source>
</evidence>
<dbReference type="KEGG" id="hazt:108676634"/>
<keyword evidence="2" id="KW-0472">Membrane</keyword>
<dbReference type="InterPro" id="IPR011050">
    <property type="entry name" value="Pectin_lyase_fold/virulence"/>
</dbReference>
<evidence type="ECO:0000259" key="4">
    <source>
        <dbReference type="Pfam" id="PF13229"/>
    </source>
</evidence>
<feature type="signal peptide" evidence="3">
    <location>
        <begin position="1"/>
        <end position="18"/>
    </location>
</feature>
<organism evidence="5 6">
    <name type="scientific">Hyalella azteca</name>
    <name type="common">Amphipod</name>
    <dbReference type="NCBI Taxonomy" id="294128"/>
    <lineage>
        <taxon>Eukaryota</taxon>
        <taxon>Metazoa</taxon>
        <taxon>Ecdysozoa</taxon>
        <taxon>Arthropoda</taxon>
        <taxon>Crustacea</taxon>
        <taxon>Multicrustacea</taxon>
        <taxon>Malacostraca</taxon>
        <taxon>Eumalacostraca</taxon>
        <taxon>Peracarida</taxon>
        <taxon>Amphipoda</taxon>
        <taxon>Senticaudata</taxon>
        <taxon>Talitrida</taxon>
        <taxon>Talitroidea</taxon>
        <taxon>Hyalellidae</taxon>
        <taxon>Hyalella</taxon>
    </lineage>
</organism>
<dbReference type="SUPFAM" id="SSF51126">
    <property type="entry name" value="Pectin lyase-like"/>
    <property type="match status" value="1"/>
</dbReference>
<feature type="compositionally biased region" description="Polar residues" evidence="1">
    <location>
        <begin position="133"/>
        <end position="150"/>
    </location>
</feature>
<dbReference type="Pfam" id="PF13229">
    <property type="entry name" value="Beta_helix"/>
    <property type="match status" value="1"/>
</dbReference>
<gene>
    <name evidence="6" type="primary">LOC108676634</name>
</gene>
<feature type="compositionally biased region" description="Pro residues" evidence="1">
    <location>
        <begin position="47"/>
        <end position="57"/>
    </location>
</feature>
<keyword evidence="5" id="KW-1185">Reference proteome</keyword>
<accession>A0A8B7P2A2</accession>
<proteinExistence type="predicted"/>
<evidence type="ECO:0000313" key="6">
    <source>
        <dbReference type="RefSeq" id="XP_018020239.1"/>
    </source>
</evidence>
<keyword evidence="2" id="KW-0812">Transmembrane</keyword>
<keyword evidence="3" id="KW-0732">Signal</keyword>
<feature type="region of interest" description="Disordered" evidence="1">
    <location>
        <begin position="39"/>
        <end position="61"/>
    </location>
</feature>
<dbReference type="GeneID" id="108676634"/>
<feature type="chain" id="PRO_5034528029" evidence="3">
    <location>
        <begin position="19"/>
        <end position="709"/>
    </location>
</feature>
<keyword evidence="2" id="KW-1133">Transmembrane helix</keyword>
<name>A0A8B7P2A2_HYAAZ</name>
<dbReference type="InterPro" id="IPR039448">
    <property type="entry name" value="Beta_helix"/>
</dbReference>
<protein>
    <submittedName>
        <fullName evidence="6">Uncharacterized protein LOC108676634</fullName>
    </submittedName>
</protein>